<keyword evidence="4" id="KW-1185">Reference proteome</keyword>
<dbReference type="EMBL" id="UZAH01027607">
    <property type="protein sequence ID" value="VDO93288.1"/>
    <property type="molecule type" value="Genomic_DNA"/>
</dbReference>
<proteinExistence type="predicted"/>
<keyword evidence="2" id="KW-1133">Transmembrane helix</keyword>
<evidence type="ECO:0000313" key="5">
    <source>
        <dbReference type="WBParaSite" id="HPBE_0001270901-mRNA-1"/>
    </source>
</evidence>
<organism evidence="4 5">
    <name type="scientific">Heligmosomoides polygyrus</name>
    <name type="common">Parasitic roundworm</name>
    <dbReference type="NCBI Taxonomy" id="6339"/>
    <lineage>
        <taxon>Eukaryota</taxon>
        <taxon>Metazoa</taxon>
        <taxon>Ecdysozoa</taxon>
        <taxon>Nematoda</taxon>
        <taxon>Chromadorea</taxon>
        <taxon>Rhabditida</taxon>
        <taxon>Rhabditina</taxon>
        <taxon>Rhabditomorpha</taxon>
        <taxon>Strongyloidea</taxon>
        <taxon>Heligmosomidae</taxon>
        <taxon>Heligmosomoides</taxon>
    </lineage>
</organism>
<name>A0A183FWB4_HELPZ</name>
<keyword evidence="2" id="KW-0812">Transmembrane</keyword>
<dbReference type="AlphaFoldDB" id="A0A183FWB4"/>
<feature type="compositionally biased region" description="Low complexity" evidence="1">
    <location>
        <begin position="127"/>
        <end position="141"/>
    </location>
</feature>
<feature type="transmembrane region" description="Helical" evidence="2">
    <location>
        <begin position="6"/>
        <end position="29"/>
    </location>
</feature>
<accession>A0A3P8CYX6</accession>
<protein>
    <submittedName>
        <fullName evidence="5">Col_cuticle_N domain-containing protein</fullName>
    </submittedName>
</protein>
<feature type="compositionally biased region" description="Gly residues" evidence="1">
    <location>
        <begin position="142"/>
        <end position="151"/>
    </location>
</feature>
<reference evidence="5" key="2">
    <citation type="submission" date="2019-09" db="UniProtKB">
        <authorList>
            <consortium name="WormBaseParasite"/>
        </authorList>
    </citation>
    <scope>IDENTIFICATION</scope>
</reference>
<feature type="compositionally biased region" description="Basic and acidic residues" evidence="1">
    <location>
        <begin position="52"/>
        <end position="66"/>
    </location>
</feature>
<evidence type="ECO:0000313" key="3">
    <source>
        <dbReference type="EMBL" id="VDO93288.1"/>
    </source>
</evidence>
<gene>
    <name evidence="3" type="ORF">HPBE_LOCUS12710</name>
</gene>
<feature type="compositionally biased region" description="Basic and acidic residues" evidence="1">
    <location>
        <begin position="86"/>
        <end position="105"/>
    </location>
</feature>
<evidence type="ECO:0000256" key="1">
    <source>
        <dbReference type="SAM" id="MobiDB-lite"/>
    </source>
</evidence>
<keyword evidence="2" id="KW-0472">Membrane</keyword>
<sequence length="193" mass="20647">MLYRLYILVGSAGGCLILVALIVILMPIIMKYKRERHKKWLERTWDERVRKAGEELDRQSSEEANTRAKRKRAAEKASQEAWSNDGSKDIGSRDPSRDMGSRDADDPFGNYVSKMGHIDIPAAPPDGNFGQNQMWGGNQNQMGGGPFGGAGYPARPGAADPMGYGRGPPGGGGGPMGGGAAARNFGAFGYGGR</sequence>
<feature type="region of interest" description="Disordered" evidence="1">
    <location>
        <begin position="52"/>
        <end position="154"/>
    </location>
</feature>
<dbReference type="Proteomes" id="UP000050761">
    <property type="component" value="Unassembled WGS sequence"/>
</dbReference>
<dbReference type="OrthoDB" id="5877183at2759"/>
<dbReference type="PROSITE" id="PS51257">
    <property type="entry name" value="PROKAR_LIPOPROTEIN"/>
    <property type="match status" value="1"/>
</dbReference>
<dbReference type="WBParaSite" id="HPBE_0001270901-mRNA-1">
    <property type="protein sequence ID" value="HPBE_0001270901-mRNA-1"/>
    <property type="gene ID" value="HPBE_0001270901"/>
</dbReference>
<reference evidence="3 4" key="1">
    <citation type="submission" date="2018-11" db="EMBL/GenBank/DDBJ databases">
        <authorList>
            <consortium name="Pathogen Informatics"/>
        </authorList>
    </citation>
    <scope>NUCLEOTIDE SEQUENCE [LARGE SCALE GENOMIC DNA]</scope>
</reference>
<evidence type="ECO:0000313" key="4">
    <source>
        <dbReference type="Proteomes" id="UP000050761"/>
    </source>
</evidence>
<evidence type="ECO:0000256" key="2">
    <source>
        <dbReference type="SAM" id="Phobius"/>
    </source>
</evidence>
<accession>A0A183FWB4</accession>